<dbReference type="Proteomes" id="UP000095280">
    <property type="component" value="Unplaced"/>
</dbReference>
<organism evidence="6 7">
    <name type="scientific">Macrostomum lignano</name>
    <dbReference type="NCBI Taxonomy" id="282301"/>
    <lineage>
        <taxon>Eukaryota</taxon>
        <taxon>Metazoa</taxon>
        <taxon>Spiralia</taxon>
        <taxon>Lophotrochozoa</taxon>
        <taxon>Platyhelminthes</taxon>
        <taxon>Rhabditophora</taxon>
        <taxon>Macrostomorpha</taxon>
        <taxon>Macrostomida</taxon>
        <taxon>Macrostomidae</taxon>
        <taxon>Macrostomum</taxon>
    </lineage>
</organism>
<dbReference type="SUPFAM" id="SSF56672">
    <property type="entry name" value="DNA/RNA polymerases"/>
    <property type="match status" value="1"/>
</dbReference>
<dbReference type="CDD" id="cd00303">
    <property type="entry name" value="retropepsin_like"/>
    <property type="match status" value="1"/>
</dbReference>
<dbReference type="InterPro" id="IPR001584">
    <property type="entry name" value="Integrase_cat-core"/>
</dbReference>
<dbReference type="InterPro" id="IPR000477">
    <property type="entry name" value="RT_dom"/>
</dbReference>
<dbReference type="GO" id="GO:0015074">
    <property type="term" value="P:DNA integration"/>
    <property type="evidence" value="ECO:0007669"/>
    <property type="project" value="InterPro"/>
</dbReference>
<evidence type="ECO:0000313" key="7">
    <source>
        <dbReference type="WBParaSite" id="maker-uti_cns_0008968-snap-gene-0.4-mRNA-1"/>
    </source>
</evidence>
<dbReference type="WBParaSite" id="maker-uti_cns_0008968-snap-gene-0.4-mRNA-1">
    <property type="protein sequence ID" value="maker-uti_cns_0008968-snap-gene-0.4-mRNA-1"/>
    <property type="gene ID" value="maker-uti_cns_0008968-snap-gene-0.4"/>
</dbReference>
<dbReference type="Pfam" id="PF00078">
    <property type="entry name" value="RVT_1"/>
    <property type="match status" value="1"/>
</dbReference>
<dbReference type="InterPro" id="IPR050951">
    <property type="entry name" value="Retrovirus_Pol_polyprotein"/>
</dbReference>
<evidence type="ECO:0000256" key="2">
    <source>
        <dbReference type="SAM" id="Coils"/>
    </source>
</evidence>
<dbReference type="PANTHER" id="PTHR37984:SF9">
    <property type="entry name" value="INTEGRASE CATALYTIC DOMAIN-CONTAINING PROTEIN"/>
    <property type="match status" value="1"/>
</dbReference>
<dbReference type="Gene3D" id="3.10.10.10">
    <property type="entry name" value="HIV Type 1 Reverse Transcriptase, subunit A, domain 1"/>
    <property type="match status" value="1"/>
</dbReference>
<dbReference type="SUPFAM" id="SSF57756">
    <property type="entry name" value="Retrovirus zinc finger-like domains"/>
    <property type="match status" value="1"/>
</dbReference>
<feature type="domain" description="Integrase catalytic" evidence="5">
    <location>
        <begin position="1748"/>
        <end position="1867"/>
    </location>
</feature>
<dbReference type="Gene3D" id="4.10.60.10">
    <property type="entry name" value="Zinc finger, CCHC-type"/>
    <property type="match status" value="1"/>
</dbReference>
<keyword evidence="1" id="KW-0862">Zinc</keyword>
<keyword evidence="6" id="KW-1185">Reference proteome</keyword>
<dbReference type="PANTHER" id="PTHR37984">
    <property type="entry name" value="PROTEIN CBG26694"/>
    <property type="match status" value="1"/>
</dbReference>
<dbReference type="Gene3D" id="1.10.340.70">
    <property type="match status" value="1"/>
</dbReference>
<accession>A0A1I8HZN5</accession>
<dbReference type="PROSITE" id="PS50994">
    <property type="entry name" value="INTEGRASE"/>
    <property type="match status" value="1"/>
</dbReference>
<sequence>MYTCRAENAAGVTEFAATIYVRSPTETDYSSYPLSLPAGAASAVVFHAGGISTIEAADCAVRSAVSADFDDVTLCENLVSCAWGRAPVLAGSHVMFAAQPSLGRLLALQTSRWLTFEPVQLNCPPSLMAYRQQTDQLWVACGTGGIFVVDSASAFSTNVDVGLSRRRTARRWRFNDVDSVKAEKFRRVLRLPDSRSTVLVALIDDVNDVEVVVIDVGDYRQQLEVDGGSMVLARVGLPRTVSVDTADLLVQGGTLLLHKSTVNKSSATLGQSEPTIIAIDLRTGARVERHLFPQVYARPNDEEGIAAVAPTGRIFVSNDQRHVMHISGSNVYVYEVFPTGELSLTLHDVAGVAIRSAQFQATPDGGLKILARTERDGAVLVVDLKAHVFQLVFDEKLDNKPSVSAPEFGNLALVHSHDSAVFFNTTSLAVTECSESLFVGLQSTPSPPKCESTCRLNRLTPESPPPTPSATSRKRDSAFHHRRRSKSPDYQQQCRCLQIEAPAVAAAAVESKATRTRPAGRRSTSEEVEELLDDYASRRRRSSDYRPRRQRCRPAGATSGSSGWRCRSSWTGWMSTQELPEADSNRLRHLLQLPLSPIGWHQRLRRTSQALSEQQFLQQPALSPSQIPSHRQTGSQSPASSSGVASFAVDSQPRLGQSFRRFAQQRRGFARSALPGSGAHFCACTFSGFISDLQLIESSGELLVGPGQAVVAFKTAADARHDSSDVESRRRSRGVSPAFNQQQNLVAGAANAEHFSRFAGCHSVVDNLVAMTTRGCYDVTGRRPDQAAHLIGRQSLIVVVGLADHPGYCAAAYGDTDQHGHASGCTSSSGLSGSALGSSSSSPMTVSPGKANLKLPIIIRWAPRSAAVCRSFLPFSTMPNWPLDITWRMTRLARAAEAADTASTHAVDVQQTKRTDCPRSRLRLHQQAPTIAAMPPDPNRPGSFGRISGSLSSSLAPPCSSVLLIDSYPTMQLWIGAKWSSHVQQVPAKLLAKVSTVDQVESSDAHIDQGDQTRAAAGADGTAPMRQRLLKQFNGLQWIIDKTTILPALDGQLYTLKDTTKGSNIPEARNSNRAPFSVSADPHNAGKRWSQWADRFEDFIDASGITNEKQKLRTAAEPCDFEQLKDSLIRDQLVATCSSDKLRRRLLQEANISLEEALRKARAFEAAEEQATEMEKTDSHVASVARATRRGPAQTTSRPGDQQQRTCYRCGEKGHATCDAAKGKICHNCGKPNHLALACRQPRQSNSSRIPQQQISTNAVFTAADGSVNEDVFALYNRDKYPSDVSLTVQVANRQLPMMIDSGASCSIMSLGTFRALSLPSPRPTRAEVRAYGVPTPLRIVGTADLDIQVGSARTTATFHIMDGDGLTILGRQPAFKLGVLKIQRPEATKPQNINAIADTTPSEQCSDPQLKAILQRHKEVFNGIGCIKGVEVQIQLSDDAVPVCQAPSRVAAHLKEAVVDELKALEEQGIIEAVKGPSAWVSRMVVVPKDDGGVRICQDLRDLNAFVIPEKQQIPTLDEITEEMADAKLFSELDIRKAFYQIPVHESSRHLFTFSTPLGLMRLKRLSMGFTNASEILQRVMLGILSGIDGVRWAHDDVVPLPERRRNVGEELDAAFINAVSTGAVPKGFSLDQVREASRTDRDVQAALNAIRTGRWDMRAAAQRSFKSISGELSESDGVLLRGDLIVIPESLRRPILQLAHTGHLGADRTLKRLQTKVWWPRMRSDCELFVQCCTLCQAAATGLRQTPLRPTDIPDGAWLLLGMDFYGPVQGQMLLVTTDLYSKYPEVNFLNSTTAESVIPHLRRLFGRYGVPIEVVTDNGPPFSSAAFRSFLASYGIHHRLICPLHPESNGATERVNRSIGKVIQTAVAEGRNWRRLSRTGCWRSARHHIERPAAHLLSYSWAGR</sequence>
<evidence type="ECO:0000259" key="4">
    <source>
        <dbReference type="PROSITE" id="PS50158"/>
    </source>
</evidence>
<feature type="compositionally biased region" description="Polar residues" evidence="3">
    <location>
        <begin position="611"/>
        <end position="634"/>
    </location>
</feature>
<feature type="region of interest" description="Disordered" evidence="3">
    <location>
        <begin position="900"/>
        <end position="946"/>
    </location>
</feature>
<dbReference type="InterPro" id="IPR036875">
    <property type="entry name" value="Znf_CCHC_sf"/>
</dbReference>
<dbReference type="InterPro" id="IPR021109">
    <property type="entry name" value="Peptidase_aspartic_dom_sf"/>
</dbReference>
<dbReference type="CDD" id="cd01647">
    <property type="entry name" value="RT_LTR"/>
    <property type="match status" value="1"/>
</dbReference>
<feature type="domain" description="CCHC-type" evidence="4">
    <location>
        <begin position="1226"/>
        <end position="1241"/>
    </location>
</feature>
<dbReference type="PROSITE" id="PS50158">
    <property type="entry name" value="ZF_CCHC"/>
    <property type="match status" value="1"/>
</dbReference>
<protein>
    <submittedName>
        <fullName evidence="7">Ig-like domain-containing protein</fullName>
    </submittedName>
</protein>
<dbReference type="Gene3D" id="3.30.70.270">
    <property type="match status" value="1"/>
</dbReference>
<dbReference type="Pfam" id="PF00665">
    <property type="entry name" value="rve"/>
    <property type="match status" value="1"/>
</dbReference>
<dbReference type="InterPro" id="IPR043128">
    <property type="entry name" value="Rev_trsase/Diguanyl_cyclase"/>
</dbReference>
<dbReference type="SUPFAM" id="SSF50630">
    <property type="entry name" value="Acid proteases"/>
    <property type="match status" value="1"/>
</dbReference>
<dbReference type="GO" id="GO:0003676">
    <property type="term" value="F:nucleic acid binding"/>
    <property type="evidence" value="ECO:0007669"/>
    <property type="project" value="InterPro"/>
</dbReference>
<keyword evidence="1" id="KW-0863">Zinc-finger</keyword>
<dbReference type="InterPro" id="IPR012337">
    <property type="entry name" value="RNaseH-like_sf"/>
</dbReference>
<evidence type="ECO:0000256" key="3">
    <source>
        <dbReference type="SAM" id="MobiDB-lite"/>
    </source>
</evidence>
<name>A0A1I8HZN5_9PLAT</name>
<evidence type="ECO:0000313" key="6">
    <source>
        <dbReference type="Proteomes" id="UP000095280"/>
    </source>
</evidence>
<feature type="region of interest" description="Disordered" evidence="3">
    <location>
        <begin position="509"/>
        <end position="562"/>
    </location>
</feature>
<dbReference type="Gene3D" id="3.30.420.10">
    <property type="entry name" value="Ribonuclease H-like superfamily/Ribonuclease H"/>
    <property type="match status" value="1"/>
</dbReference>
<dbReference type="InterPro" id="IPR036397">
    <property type="entry name" value="RNaseH_sf"/>
</dbReference>
<dbReference type="SUPFAM" id="SSF53098">
    <property type="entry name" value="Ribonuclease H-like"/>
    <property type="match status" value="1"/>
</dbReference>
<dbReference type="Gene3D" id="2.40.70.10">
    <property type="entry name" value="Acid Proteases"/>
    <property type="match status" value="1"/>
</dbReference>
<dbReference type="InterPro" id="IPR041588">
    <property type="entry name" value="Integrase_H2C2"/>
</dbReference>
<feature type="coiled-coil region" evidence="2">
    <location>
        <begin position="1147"/>
        <end position="1174"/>
    </location>
</feature>
<keyword evidence="2" id="KW-0175">Coiled coil</keyword>
<keyword evidence="1" id="KW-0479">Metal-binding</keyword>
<feature type="region of interest" description="Disordered" evidence="3">
    <location>
        <begin position="1064"/>
        <end position="1084"/>
    </location>
</feature>
<dbReference type="FunFam" id="1.10.340.70:FF:000001">
    <property type="entry name" value="Retrovirus-related Pol polyprotein from transposon gypsy-like Protein"/>
    <property type="match status" value="1"/>
</dbReference>
<dbReference type="GO" id="GO:0008270">
    <property type="term" value="F:zinc ion binding"/>
    <property type="evidence" value="ECO:0007669"/>
    <property type="project" value="UniProtKB-KW"/>
</dbReference>
<dbReference type="Pfam" id="PF17921">
    <property type="entry name" value="Integrase_H2C2"/>
    <property type="match status" value="1"/>
</dbReference>
<dbReference type="SMART" id="SM00343">
    <property type="entry name" value="ZnF_C2HC"/>
    <property type="match status" value="2"/>
</dbReference>
<feature type="region of interest" description="Disordered" evidence="3">
    <location>
        <begin position="442"/>
        <end position="491"/>
    </location>
</feature>
<dbReference type="InterPro" id="IPR043502">
    <property type="entry name" value="DNA/RNA_pol_sf"/>
</dbReference>
<reference evidence="7" key="1">
    <citation type="submission" date="2016-11" db="UniProtKB">
        <authorList>
            <consortium name="WormBaseParasite"/>
        </authorList>
    </citation>
    <scope>IDENTIFICATION</scope>
</reference>
<proteinExistence type="predicted"/>
<dbReference type="InterPro" id="IPR001878">
    <property type="entry name" value="Znf_CCHC"/>
</dbReference>
<feature type="compositionally biased region" description="Low complexity" evidence="3">
    <location>
        <begin position="635"/>
        <end position="647"/>
    </location>
</feature>
<evidence type="ECO:0000259" key="5">
    <source>
        <dbReference type="PROSITE" id="PS50994"/>
    </source>
</evidence>
<feature type="region of interest" description="Disordered" evidence="3">
    <location>
        <begin position="611"/>
        <end position="647"/>
    </location>
</feature>
<evidence type="ECO:0000256" key="1">
    <source>
        <dbReference type="PROSITE-ProRule" id="PRU00047"/>
    </source>
</evidence>